<keyword evidence="13" id="KW-1185">Reference proteome</keyword>
<dbReference type="Gene3D" id="1.10.238.10">
    <property type="entry name" value="EF-hand"/>
    <property type="match status" value="1"/>
</dbReference>
<comment type="caution">
    <text evidence="12">The sequence shown here is derived from an EMBL/GenBank/DDBJ whole genome shotgun (WGS) entry which is preliminary data.</text>
</comment>
<feature type="compositionally biased region" description="Polar residues" evidence="9">
    <location>
        <begin position="496"/>
        <end position="506"/>
    </location>
</feature>
<gene>
    <name evidence="12" type="ORF">AB1Y20_012000</name>
</gene>
<dbReference type="GO" id="GO:0030322">
    <property type="term" value="P:stabilization of membrane potential"/>
    <property type="evidence" value="ECO:0007669"/>
    <property type="project" value="TreeGrafter"/>
</dbReference>
<feature type="compositionally biased region" description="Low complexity" evidence="9">
    <location>
        <begin position="474"/>
        <end position="495"/>
    </location>
</feature>
<keyword evidence="3 10" id="KW-0812">Transmembrane</keyword>
<proteinExistence type="predicted"/>
<dbReference type="InterPro" id="IPR018247">
    <property type="entry name" value="EF_Hand_1_Ca_BS"/>
</dbReference>
<evidence type="ECO:0000256" key="8">
    <source>
        <dbReference type="ARBA" id="ARBA00023303"/>
    </source>
</evidence>
<evidence type="ECO:0000256" key="5">
    <source>
        <dbReference type="ARBA" id="ARBA00022989"/>
    </source>
</evidence>
<dbReference type="Pfam" id="PF07885">
    <property type="entry name" value="Ion_trans_2"/>
    <property type="match status" value="2"/>
</dbReference>
<feature type="transmembrane region" description="Helical" evidence="10">
    <location>
        <begin position="301"/>
        <end position="321"/>
    </location>
</feature>
<dbReference type="Proteomes" id="UP001515480">
    <property type="component" value="Unassembled WGS sequence"/>
</dbReference>
<dbReference type="GO" id="GO:0005509">
    <property type="term" value="F:calcium ion binding"/>
    <property type="evidence" value="ECO:0007669"/>
    <property type="project" value="InterPro"/>
</dbReference>
<dbReference type="AlphaFoldDB" id="A0AB34INJ3"/>
<dbReference type="InterPro" id="IPR003280">
    <property type="entry name" value="2pore_dom_K_chnl"/>
</dbReference>
<dbReference type="SUPFAM" id="SSF81324">
    <property type="entry name" value="Voltage-gated potassium channels"/>
    <property type="match status" value="2"/>
</dbReference>
<feature type="region of interest" description="Disordered" evidence="9">
    <location>
        <begin position="207"/>
        <end position="233"/>
    </location>
</feature>
<keyword evidence="6" id="KW-0406">Ion transport</keyword>
<organism evidence="12 13">
    <name type="scientific">Prymnesium parvum</name>
    <name type="common">Toxic golden alga</name>
    <dbReference type="NCBI Taxonomy" id="97485"/>
    <lineage>
        <taxon>Eukaryota</taxon>
        <taxon>Haptista</taxon>
        <taxon>Haptophyta</taxon>
        <taxon>Prymnesiophyceae</taxon>
        <taxon>Prymnesiales</taxon>
        <taxon>Prymnesiaceae</taxon>
        <taxon>Prymnesium</taxon>
    </lineage>
</organism>
<feature type="region of interest" description="Disordered" evidence="9">
    <location>
        <begin position="474"/>
        <end position="518"/>
    </location>
</feature>
<protein>
    <recommendedName>
        <fullName evidence="11">EF-hand domain-containing protein</fullName>
    </recommendedName>
</protein>
<dbReference type="InterPro" id="IPR013099">
    <property type="entry name" value="K_chnl_dom"/>
</dbReference>
<dbReference type="EMBL" id="JBGBPQ010000021">
    <property type="protein sequence ID" value="KAL1503520.1"/>
    <property type="molecule type" value="Genomic_DNA"/>
</dbReference>
<evidence type="ECO:0000313" key="13">
    <source>
        <dbReference type="Proteomes" id="UP001515480"/>
    </source>
</evidence>
<dbReference type="GO" id="GO:0015271">
    <property type="term" value="F:outward rectifier potassium channel activity"/>
    <property type="evidence" value="ECO:0007669"/>
    <property type="project" value="TreeGrafter"/>
</dbReference>
<feature type="transmembrane region" description="Helical" evidence="10">
    <location>
        <begin position="352"/>
        <end position="372"/>
    </location>
</feature>
<dbReference type="SUPFAM" id="SSF47473">
    <property type="entry name" value="EF-hand"/>
    <property type="match status" value="1"/>
</dbReference>
<accession>A0AB34INJ3</accession>
<evidence type="ECO:0000313" key="12">
    <source>
        <dbReference type="EMBL" id="KAL1503520.1"/>
    </source>
</evidence>
<evidence type="ECO:0000256" key="6">
    <source>
        <dbReference type="ARBA" id="ARBA00023065"/>
    </source>
</evidence>
<keyword evidence="4" id="KW-0106">Calcium</keyword>
<evidence type="ECO:0000259" key="11">
    <source>
        <dbReference type="PROSITE" id="PS50222"/>
    </source>
</evidence>
<keyword evidence="5 10" id="KW-1133">Transmembrane helix</keyword>
<feature type="domain" description="EF-hand" evidence="11">
    <location>
        <begin position="427"/>
        <end position="462"/>
    </location>
</feature>
<evidence type="ECO:0000256" key="7">
    <source>
        <dbReference type="ARBA" id="ARBA00023136"/>
    </source>
</evidence>
<evidence type="ECO:0000256" key="4">
    <source>
        <dbReference type="ARBA" id="ARBA00022837"/>
    </source>
</evidence>
<dbReference type="GO" id="GO:0022841">
    <property type="term" value="F:potassium ion leak channel activity"/>
    <property type="evidence" value="ECO:0007669"/>
    <property type="project" value="TreeGrafter"/>
</dbReference>
<reference evidence="12 13" key="1">
    <citation type="journal article" date="2024" name="Science">
        <title>Giant polyketide synthase enzymes in the biosynthesis of giant marine polyether toxins.</title>
        <authorList>
            <person name="Fallon T.R."/>
            <person name="Shende V.V."/>
            <person name="Wierzbicki I.H."/>
            <person name="Pendleton A.L."/>
            <person name="Watervoot N.F."/>
            <person name="Auber R.P."/>
            <person name="Gonzalez D.J."/>
            <person name="Wisecaver J.H."/>
            <person name="Moore B.S."/>
        </authorList>
    </citation>
    <scope>NUCLEOTIDE SEQUENCE [LARGE SCALE GENOMIC DNA]</scope>
    <source>
        <strain evidence="12 13">12B1</strain>
    </source>
</reference>
<feature type="transmembrane region" description="Helical" evidence="10">
    <location>
        <begin position="117"/>
        <end position="141"/>
    </location>
</feature>
<dbReference type="GO" id="GO:0005886">
    <property type="term" value="C:plasma membrane"/>
    <property type="evidence" value="ECO:0007669"/>
    <property type="project" value="TreeGrafter"/>
</dbReference>
<dbReference type="PANTHER" id="PTHR11003:SF291">
    <property type="entry name" value="IP11374P"/>
    <property type="match status" value="1"/>
</dbReference>
<name>A0AB34INJ3_PRYPA</name>
<evidence type="ECO:0000256" key="2">
    <source>
        <dbReference type="ARBA" id="ARBA00022448"/>
    </source>
</evidence>
<evidence type="ECO:0000256" key="1">
    <source>
        <dbReference type="ARBA" id="ARBA00004141"/>
    </source>
</evidence>
<feature type="compositionally biased region" description="Polar residues" evidence="9">
    <location>
        <begin position="214"/>
        <end position="227"/>
    </location>
</feature>
<dbReference type="InterPro" id="IPR002048">
    <property type="entry name" value="EF_hand_dom"/>
</dbReference>
<dbReference type="PROSITE" id="PS00018">
    <property type="entry name" value="EF_HAND_1"/>
    <property type="match status" value="1"/>
</dbReference>
<evidence type="ECO:0000256" key="3">
    <source>
        <dbReference type="ARBA" id="ARBA00022692"/>
    </source>
</evidence>
<dbReference type="Gene3D" id="1.10.287.70">
    <property type="match status" value="2"/>
</dbReference>
<evidence type="ECO:0000256" key="10">
    <source>
        <dbReference type="SAM" id="Phobius"/>
    </source>
</evidence>
<dbReference type="PANTHER" id="PTHR11003">
    <property type="entry name" value="POTASSIUM CHANNEL, SUBFAMILY K"/>
    <property type="match status" value="1"/>
</dbReference>
<evidence type="ECO:0000256" key="9">
    <source>
        <dbReference type="SAM" id="MobiDB-lite"/>
    </source>
</evidence>
<keyword evidence="8" id="KW-0407">Ion channel</keyword>
<keyword evidence="2" id="KW-0813">Transport</keyword>
<dbReference type="InterPro" id="IPR011992">
    <property type="entry name" value="EF-hand-dom_pair"/>
</dbReference>
<dbReference type="PROSITE" id="PS50222">
    <property type="entry name" value="EF_HAND_2"/>
    <property type="match status" value="1"/>
</dbReference>
<sequence>MVVRLQGGHAHSARYMALKAVVLVVCYHVLTVALYAGREWKRCAPGSAEDLEPEHFMKELNATASRWMLSRYPGELNGSDGECWTTWTTIDAFYFAMTTMSTVGYGDLSPQSTYSRLVTIGVLIFGVFVVFLHISHVIYIIEGNIEYDARRMIRNIAQSIKGPDFSCKRISKRLRPRMPLLRTPSGGFEVEGSSSFTRWLARARMPNGARASHGDTSTEGCTTSSDESVYDPTPHKFRRPYRSRLSMITRHHRSAASQRQLPPERIPLGPADEAHHLVAYRDFTPPPSSFMFYLTGLTPPLFIALVLTFGSAAIFLVLVPGWSYADALYHCIVTSATVGFGDLALDSQDARLWAYFHILLSTTMLAAVVSRVNTLTYQRKVQLQRARILQRQLDVELIQSLDVDGKGVDKMEFVVGMLVKLDLIKWSEVKPFITMFDKFDADQNGVLDKHDLEMMVRATQELVESHIAEASSKKNWSLSSSGRRMSGRLTLRRSSQPPSTERSTSNSRAFARPSPPAA</sequence>
<feature type="transmembrane region" description="Helical" evidence="10">
    <location>
        <begin position="20"/>
        <end position="37"/>
    </location>
</feature>
<dbReference type="GO" id="GO:0005737">
    <property type="term" value="C:cytoplasm"/>
    <property type="evidence" value="ECO:0007669"/>
    <property type="project" value="UniProtKB-ARBA"/>
</dbReference>
<keyword evidence="7 10" id="KW-0472">Membrane</keyword>
<comment type="subcellular location">
    <subcellularLocation>
        <location evidence="1">Membrane</location>
        <topology evidence="1">Multi-pass membrane protein</topology>
    </subcellularLocation>
</comment>
<dbReference type="PRINTS" id="PR01333">
    <property type="entry name" value="2POREKCHANEL"/>
</dbReference>